<gene>
    <name evidence="2" type="ORF">MNB_SV-12-65</name>
</gene>
<accession>A0A1W1C635</accession>
<keyword evidence="1" id="KW-0472">Membrane</keyword>
<dbReference type="PANTHER" id="PTHR40940:SF2">
    <property type="entry name" value="BATD"/>
    <property type="match status" value="1"/>
</dbReference>
<feature type="transmembrane region" description="Helical" evidence="1">
    <location>
        <begin position="412"/>
        <end position="432"/>
    </location>
</feature>
<reference evidence="2" key="1">
    <citation type="submission" date="2016-10" db="EMBL/GenBank/DDBJ databases">
        <authorList>
            <person name="de Groot N.N."/>
        </authorList>
    </citation>
    <scope>NUCLEOTIDE SEQUENCE</scope>
</reference>
<dbReference type="EMBL" id="FPHE01000104">
    <property type="protein sequence ID" value="SFV61215.1"/>
    <property type="molecule type" value="Genomic_DNA"/>
</dbReference>
<dbReference type="Pfam" id="PF13584">
    <property type="entry name" value="BatD"/>
    <property type="match status" value="3"/>
</dbReference>
<dbReference type="PANTHER" id="PTHR40940">
    <property type="entry name" value="PROTEIN BATD-RELATED"/>
    <property type="match status" value="1"/>
</dbReference>
<sequence>MKQHLGKIIFLIFCTINLFASSANIKVSAPAIYEGDSVTFTLSATGKDVKFPNITEVEGYPIMGTSSGTSTSIINGNYTQTISKSYTFTPKKDITIPSFKIEVDGDELSTEAKKISVIKPQASKQGDPFMVELKVDKTNLKVGESTTLKVIFKQRLDAKANKLNLNEPKIENFWIKKVNKPKQYSEGEYMVTEYSYLIFAQKAGEFKVEPLEADIGRLSRRSNSFGGFFDDPFFSQMTNQLDWQKIYSNGLNLTVDKLPDGIELYGDFNIDATADKTTVYANKPINLTINIKGSGNIDDIQKFDINLPDAIVYPDKPQISSQLIGDKYQGSFTQKIAIISDKNITIPSLELKYFDKLTNKIKTISTKPIKITVKGQSATTQNAPVVQTLQPKQESKPQEVKTKIVVKESKELNYLFLLIGLILGSVGTYFFLKQQGKVTQKEESNIVKLIKNTNDNKKLFDILLPYANDHKDISDTLKQLEENIYKKANHKIDKQKLYDLFL</sequence>
<dbReference type="AlphaFoldDB" id="A0A1W1C635"/>
<organism evidence="2">
    <name type="scientific">hydrothermal vent metagenome</name>
    <dbReference type="NCBI Taxonomy" id="652676"/>
    <lineage>
        <taxon>unclassified sequences</taxon>
        <taxon>metagenomes</taxon>
        <taxon>ecological metagenomes</taxon>
    </lineage>
</organism>
<protein>
    <submittedName>
        <fullName evidence="2">BatD</fullName>
    </submittedName>
</protein>
<proteinExistence type="predicted"/>
<keyword evidence="1" id="KW-0812">Transmembrane</keyword>
<evidence type="ECO:0000313" key="2">
    <source>
        <dbReference type="EMBL" id="SFV61215.1"/>
    </source>
</evidence>
<dbReference type="InterPro" id="IPR025738">
    <property type="entry name" value="BatD"/>
</dbReference>
<evidence type="ECO:0000256" key="1">
    <source>
        <dbReference type="SAM" id="Phobius"/>
    </source>
</evidence>
<name>A0A1W1C635_9ZZZZ</name>
<keyword evidence="1" id="KW-1133">Transmembrane helix</keyword>